<evidence type="ECO:0000256" key="1">
    <source>
        <dbReference type="SAM" id="MobiDB-lite"/>
    </source>
</evidence>
<dbReference type="SUPFAM" id="SSF53448">
    <property type="entry name" value="Nucleotide-diphospho-sugar transferases"/>
    <property type="match status" value="1"/>
</dbReference>
<dbReference type="PANTHER" id="PTHR22916:SF3">
    <property type="entry name" value="UDP-GLCNAC:BETAGAL BETA-1,3-N-ACETYLGLUCOSAMINYLTRANSFERASE-LIKE PROTEIN 1"/>
    <property type="match status" value="1"/>
</dbReference>
<keyword evidence="4" id="KW-1185">Reference proteome</keyword>
<proteinExistence type="predicted"/>
<dbReference type="Gene3D" id="3.90.550.10">
    <property type="entry name" value="Spore Coat Polysaccharide Biosynthesis Protein SpsA, Chain A"/>
    <property type="match status" value="1"/>
</dbReference>
<dbReference type="InterPro" id="IPR029044">
    <property type="entry name" value="Nucleotide-diphossugar_trans"/>
</dbReference>
<accession>W0SI40</accession>
<sequence length="326" mass="37442">MRKTEGAHLKTDQSSNAEGPGDRPLVSVIMNCYNGERYLREAIDSVLQQTYGNWELVFWDNASEDGTAEIVHSYADGRIRYHLSSQTTPLGSARNSAIAQANGEFIAFLDSDDRWLPAKLELQVRWFRENPDAGFCYSNYFKLVNDGRVRQKALAGAQPEGDVFSRFLRQYPVNLQTVMLRASSLNLFFDPELEVSEEYDLFMRLLSHVRAGYIDEPLVEYRIHGEMSSVRKIEKYAQENAIVLQKLLSMSSDLERKYPTELMHFRAKLGYYQARAEMAWDQPGLARAALRPHIRAGGRFLILYFLAFFGRSAWNLAHRTLGRFSK</sequence>
<dbReference type="EMBL" id="AP012547">
    <property type="protein sequence ID" value="BAO31119.1"/>
    <property type="molecule type" value="Genomic_DNA"/>
</dbReference>
<dbReference type="KEGG" id="shd:SUTH_03349"/>
<organism evidence="3 4">
    <name type="scientific">Sulfuritalea hydrogenivorans sk43H</name>
    <dbReference type="NCBI Taxonomy" id="1223802"/>
    <lineage>
        <taxon>Bacteria</taxon>
        <taxon>Pseudomonadati</taxon>
        <taxon>Pseudomonadota</taxon>
        <taxon>Betaproteobacteria</taxon>
        <taxon>Nitrosomonadales</taxon>
        <taxon>Sterolibacteriaceae</taxon>
        <taxon>Sulfuritalea</taxon>
    </lineage>
</organism>
<dbReference type="AlphaFoldDB" id="W0SI40"/>
<dbReference type="HOGENOM" id="CLU_025996_0_0_4"/>
<evidence type="ECO:0000259" key="2">
    <source>
        <dbReference type="Pfam" id="PF00535"/>
    </source>
</evidence>
<feature type="domain" description="Glycosyltransferase 2-like" evidence="2">
    <location>
        <begin position="27"/>
        <end position="152"/>
    </location>
</feature>
<protein>
    <submittedName>
        <fullName evidence="3">Glycosyl transferase</fullName>
    </submittedName>
</protein>
<dbReference type="OrthoDB" id="433681at2"/>
<dbReference type="RefSeq" id="WP_052473732.1">
    <property type="nucleotide sequence ID" value="NZ_AP012547.1"/>
</dbReference>
<keyword evidence="3" id="KW-0808">Transferase</keyword>
<dbReference type="InterPro" id="IPR001173">
    <property type="entry name" value="Glyco_trans_2-like"/>
</dbReference>
<dbReference type="PANTHER" id="PTHR22916">
    <property type="entry name" value="GLYCOSYLTRANSFERASE"/>
    <property type="match status" value="1"/>
</dbReference>
<evidence type="ECO:0000313" key="3">
    <source>
        <dbReference type="EMBL" id="BAO31119.1"/>
    </source>
</evidence>
<feature type="compositionally biased region" description="Basic and acidic residues" evidence="1">
    <location>
        <begin position="1"/>
        <end position="11"/>
    </location>
</feature>
<feature type="region of interest" description="Disordered" evidence="1">
    <location>
        <begin position="1"/>
        <end position="22"/>
    </location>
</feature>
<evidence type="ECO:0000313" key="4">
    <source>
        <dbReference type="Proteomes" id="UP000031637"/>
    </source>
</evidence>
<gene>
    <name evidence="3" type="ORF">SUTH_03349</name>
</gene>
<dbReference type="Pfam" id="PF00535">
    <property type="entry name" value="Glycos_transf_2"/>
    <property type="match status" value="1"/>
</dbReference>
<dbReference type="Proteomes" id="UP000031637">
    <property type="component" value="Chromosome"/>
</dbReference>
<dbReference type="GO" id="GO:0016758">
    <property type="term" value="F:hexosyltransferase activity"/>
    <property type="evidence" value="ECO:0007669"/>
    <property type="project" value="UniProtKB-ARBA"/>
</dbReference>
<name>W0SI40_9PROT</name>
<reference evidence="3 4" key="1">
    <citation type="journal article" date="2014" name="Syst. Appl. Microbiol.">
        <title>Complete genomes of freshwater sulfur oxidizers Sulfuricella denitrificans skB26 and Sulfuritalea hydrogenivorans sk43H: genetic insights into the sulfur oxidation pathway of betaproteobacteria.</title>
        <authorList>
            <person name="Watanabe T."/>
            <person name="Kojima H."/>
            <person name="Fukui M."/>
        </authorList>
    </citation>
    <scope>NUCLEOTIDE SEQUENCE [LARGE SCALE GENOMIC DNA]</scope>
    <source>
        <strain evidence="3">DSM22779</strain>
    </source>
</reference>
<dbReference type="STRING" id="1223802.SUTH_03349"/>